<reference evidence="4" key="1">
    <citation type="journal article" date="2019" name="bioRxiv">
        <title>The Genome of the Zebra Mussel, Dreissena polymorpha: A Resource for Invasive Species Research.</title>
        <authorList>
            <person name="McCartney M.A."/>
            <person name="Auch B."/>
            <person name="Kono T."/>
            <person name="Mallez S."/>
            <person name="Zhang Y."/>
            <person name="Obille A."/>
            <person name="Becker A."/>
            <person name="Abrahante J.E."/>
            <person name="Garbe J."/>
            <person name="Badalamenti J.P."/>
            <person name="Herman A."/>
            <person name="Mangelson H."/>
            <person name="Liachko I."/>
            <person name="Sullivan S."/>
            <person name="Sone E.D."/>
            <person name="Koren S."/>
            <person name="Silverstein K.A.T."/>
            <person name="Beckman K.B."/>
            <person name="Gohl D.M."/>
        </authorList>
    </citation>
    <scope>NUCLEOTIDE SEQUENCE</scope>
    <source>
        <strain evidence="4">Duluth1</strain>
        <tissue evidence="4">Whole animal</tissue>
    </source>
</reference>
<feature type="transmembrane region" description="Helical" evidence="2">
    <location>
        <begin position="34"/>
        <end position="50"/>
    </location>
</feature>
<reference evidence="4" key="2">
    <citation type="submission" date="2020-11" db="EMBL/GenBank/DDBJ databases">
        <authorList>
            <person name="McCartney M.A."/>
            <person name="Auch B."/>
            <person name="Kono T."/>
            <person name="Mallez S."/>
            <person name="Becker A."/>
            <person name="Gohl D.M."/>
            <person name="Silverstein K.A.T."/>
            <person name="Koren S."/>
            <person name="Bechman K.B."/>
            <person name="Herman A."/>
            <person name="Abrahante J.E."/>
            <person name="Garbe J."/>
        </authorList>
    </citation>
    <scope>NUCLEOTIDE SEQUENCE</scope>
    <source>
        <strain evidence="4">Duluth1</strain>
        <tissue evidence="4">Whole animal</tissue>
    </source>
</reference>
<dbReference type="EMBL" id="JAIWYP010000004">
    <property type="protein sequence ID" value="KAH3839209.1"/>
    <property type="molecule type" value="Genomic_DNA"/>
</dbReference>
<dbReference type="InterPro" id="IPR002048">
    <property type="entry name" value="EF_hand_dom"/>
</dbReference>
<dbReference type="Gene3D" id="1.10.238.10">
    <property type="entry name" value="EF-hand"/>
    <property type="match status" value="1"/>
</dbReference>
<keyword evidence="2" id="KW-0812">Transmembrane</keyword>
<name>A0A9D4KGW2_DREPO</name>
<keyword evidence="2" id="KW-1133">Transmembrane helix</keyword>
<dbReference type="Proteomes" id="UP000828390">
    <property type="component" value="Unassembled WGS sequence"/>
</dbReference>
<dbReference type="PROSITE" id="PS00018">
    <property type="entry name" value="EF_HAND_1"/>
    <property type="match status" value="1"/>
</dbReference>
<protein>
    <recommendedName>
        <fullName evidence="3">EF-hand domain-containing protein</fullName>
    </recommendedName>
</protein>
<dbReference type="InterPro" id="IPR018247">
    <property type="entry name" value="EF_Hand_1_Ca_BS"/>
</dbReference>
<organism evidence="4 5">
    <name type="scientific">Dreissena polymorpha</name>
    <name type="common">Zebra mussel</name>
    <name type="synonym">Mytilus polymorpha</name>
    <dbReference type="NCBI Taxonomy" id="45954"/>
    <lineage>
        <taxon>Eukaryota</taxon>
        <taxon>Metazoa</taxon>
        <taxon>Spiralia</taxon>
        <taxon>Lophotrochozoa</taxon>
        <taxon>Mollusca</taxon>
        <taxon>Bivalvia</taxon>
        <taxon>Autobranchia</taxon>
        <taxon>Heteroconchia</taxon>
        <taxon>Euheterodonta</taxon>
        <taxon>Imparidentia</taxon>
        <taxon>Neoheterodontei</taxon>
        <taxon>Myida</taxon>
        <taxon>Dreissenoidea</taxon>
        <taxon>Dreissenidae</taxon>
        <taxon>Dreissena</taxon>
    </lineage>
</organism>
<dbReference type="AlphaFoldDB" id="A0A9D4KGW2"/>
<evidence type="ECO:0000256" key="1">
    <source>
        <dbReference type="ARBA" id="ARBA00022837"/>
    </source>
</evidence>
<evidence type="ECO:0000313" key="5">
    <source>
        <dbReference type="Proteomes" id="UP000828390"/>
    </source>
</evidence>
<feature type="domain" description="EF-hand" evidence="3">
    <location>
        <begin position="139"/>
        <end position="174"/>
    </location>
</feature>
<dbReference type="InterPro" id="IPR011992">
    <property type="entry name" value="EF-hand-dom_pair"/>
</dbReference>
<dbReference type="CDD" id="cd00051">
    <property type="entry name" value="EFh"/>
    <property type="match status" value="1"/>
</dbReference>
<evidence type="ECO:0000256" key="2">
    <source>
        <dbReference type="SAM" id="Phobius"/>
    </source>
</evidence>
<accession>A0A9D4KGW2</accession>
<gene>
    <name evidence="4" type="ORF">DPMN_112634</name>
</gene>
<comment type="caution">
    <text evidence="4">The sequence shown here is derived from an EMBL/GenBank/DDBJ whole genome shotgun (WGS) entry which is preliminary data.</text>
</comment>
<proteinExistence type="predicted"/>
<sequence length="175" mass="19538">MERRCTATDTSASTRGLSYSTANVNAYSNQRTKMLYVLILAIALTSCVMCERNALGLDVRTNEDIGQLDHSRRWFGTVIDAGMLAFDVGKHRGWWKRGSADGGMERFKVMIQANPCDFNIYDANGDGVITLVEFEAIFGEGEKTQKLAEALDESGDRMVDEEEFKEAMHKFVEGC</sequence>
<dbReference type="Pfam" id="PF13499">
    <property type="entry name" value="EF-hand_7"/>
    <property type="match status" value="1"/>
</dbReference>
<evidence type="ECO:0000259" key="3">
    <source>
        <dbReference type="PROSITE" id="PS50222"/>
    </source>
</evidence>
<dbReference type="SUPFAM" id="SSF47473">
    <property type="entry name" value="EF-hand"/>
    <property type="match status" value="1"/>
</dbReference>
<evidence type="ECO:0000313" key="4">
    <source>
        <dbReference type="EMBL" id="KAH3839209.1"/>
    </source>
</evidence>
<keyword evidence="2" id="KW-0472">Membrane</keyword>
<keyword evidence="5" id="KW-1185">Reference proteome</keyword>
<keyword evidence="1" id="KW-0106">Calcium</keyword>
<dbReference type="GO" id="GO:0005509">
    <property type="term" value="F:calcium ion binding"/>
    <property type="evidence" value="ECO:0007669"/>
    <property type="project" value="InterPro"/>
</dbReference>
<dbReference type="PROSITE" id="PS50222">
    <property type="entry name" value="EF_HAND_2"/>
    <property type="match status" value="1"/>
</dbReference>
<dbReference type="OrthoDB" id="6137504at2759"/>